<dbReference type="OrthoDB" id="5598581at2759"/>
<proteinExistence type="predicted"/>
<feature type="compositionally biased region" description="Low complexity" evidence="1">
    <location>
        <begin position="25"/>
        <end position="57"/>
    </location>
</feature>
<organism evidence="3 4">
    <name type="scientific">Dimargaris verticillata</name>
    <dbReference type="NCBI Taxonomy" id="2761393"/>
    <lineage>
        <taxon>Eukaryota</taxon>
        <taxon>Fungi</taxon>
        <taxon>Fungi incertae sedis</taxon>
        <taxon>Zoopagomycota</taxon>
        <taxon>Kickxellomycotina</taxon>
        <taxon>Dimargaritomycetes</taxon>
        <taxon>Dimargaritales</taxon>
        <taxon>Dimargaritaceae</taxon>
        <taxon>Dimargaris</taxon>
    </lineage>
</organism>
<protein>
    <recommendedName>
        <fullName evidence="2">AD domain-containing protein</fullName>
    </recommendedName>
</protein>
<evidence type="ECO:0000313" key="3">
    <source>
        <dbReference type="EMBL" id="KAJ1973136.1"/>
    </source>
</evidence>
<dbReference type="InterPro" id="IPR019181">
    <property type="entry name" value="LSM12_ABD"/>
</dbReference>
<evidence type="ECO:0000256" key="1">
    <source>
        <dbReference type="SAM" id="MobiDB-lite"/>
    </source>
</evidence>
<dbReference type="AlphaFoldDB" id="A0A9W8AYP5"/>
<evidence type="ECO:0000259" key="2">
    <source>
        <dbReference type="PROSITE" id="PS52001"/>
    </source>
</evidence>
<feature type="region of interest" description="Disordered" evidence="1">
    <location>
        <begin position="131"/>
        <end position="174"/>
    </location>
</feature>
<feature type="compositionally biased region" description="Low complexity" evidence="1">
    <location>
        <begin position="232"/>
        <end position="245"/>
    </location>
</feature>
<dbReference type="InterPro" id="IPR039683">
    <property type="entry name" value="Lsm12-like"/>
</dbReference>
<dbReference type="Pfam" id="PF09793">
    <property type="entry name" value="AD"/>
    <property type="match status" value="1"/>
</dbReference>
<comment type="caution">
    <text evidence="3">The sequence shown here is derived from an EMBL/GenBank/DDBJ whole genome shotgun (WGS) entry which is preliminary data.</text>
</comment>
<gene>
    <name evidence="3" type="ORF">H4R34_005181</name>
</gene>
<feature type="region of interest" description="Disordered" evidence="1">
    <location>
        <begin position="229"/>
        <end position="248"/>
    </location>
</feature>
<dbReference type="PROSITE" id="PS52001">
    <property type="entry name" value="AD"/>
    <property type="match status" value="1"/>
</dbReference>
<dbReference type="EMBL" id="JANBQB010000885">
    <property type="protein sequence ID" value="KAJ1973136.1"/>
    <property type="molecule type" value="Genomic_DNA"/>
</dbReference>
<feature type="compositionally biased region" description="Polar residues" evidence="1">
    <location>
        <begin position="143"/>
        <end position="153"/>
    </location>
</feature>
<keyword evidence="4" id="KW-1185">Reference proteome</keyword>
<sequence>MDYRAAATQNLKATKPSGGAPPTPAAKGGKAHVTLSTTVNKSSTKTPPSSSSPTMSLHGAPSATASTPKDSVLQAKPSPAANDAVSSPTQVPSRAPATGASVPVPKANAATARKSQPMSYSSVVAPVASKSTTPAAAALPVSGTRNQAPTTSAPRADPDPVASTAKASAETGAVVSPASSTAGYDWLVGLRVALTTADNAQRTGLIYVYDPLLHCVALIADVSPEERTRLTSDVGGSPVVNGSSGTPKTALMMPPPSLSAVASSADQLPPPTHQRNVLKNLQGKKIDIIKVRHIKSVKVLGSAQSVNGAPGPSLFGAHAEPHPINVEKVKQQLQQGMKETESNVLKIGVGVTKEAQAIFNALSKT</sequence>
<feature type="region of interest" description="Disordered" evidence="1">
    <location>
        <begin position="1"/>
        <end position="119"/>
    </location>
</feature>
<dbReference type="Proteomes" id="UP001151582">
    <property type="component" value="Unassembled WGS sequence"/>
</dbReference>
<dbReference type="InterPro" id="IPR047574">
    <property type="entry name" value="AD"/>
</dbReference>
<feature type="domain" description="AD" evidence="2">
    <location>
        <begin position="322"/>
        <end position="365"/>
    </location>
</feature>
<name>A0A9W8AYP5_9FUNG</name>
<dbReference type="PANTHER" id="PTHR13542">
    <property type="entry name" value="LSM12 HOMOLOG"/>
    <property type="match status" value="1"/>
</dbReference>
<evidence type="ECO:0000313" key="4">
    <source>
        <dbReference type="Proteomes" id="UP001151582"/>
    </source>
</evidence>
<accession>A0A9W8AYP5</accession>
<reference evidence="3" key="1">
    <citation type="submission" date="2022-07" db="EMBL/GenBank/DDBJ databases">
        <title>Phylogenomic reconstructions and comparative analyses of Kickxellomycotina fungi.</title>
        <authorList>
            <person name="Reynolds N.K."/>
            <person name="Stajich J.E."/>
            <person name="Barry K."/>
            <person name="Grigoriev I.V."/>
            <person name="Crous P."/>
            <person name="Smith M.E."/>
        </authorList>
    </citation>
    <scope>NUCLEOTIDE SEQUENCE</scope>
    <source>
        <strain evidence="3">RSA 567</strain>
    </source>
</reference>